<dbReference type="EMBL" id="SGIU01000002">
    <property type="protein sequence ID" value="TAI46997.1"/>
    <property type="molecule type" value="Genomic_DNA"/>
</dbReference>
<sequence length="398" mass="44126">MSGKYWVLVLFVILVFSALLAFHTIPLDSQIQTALPFKNVTNTNLEGIDTSKNSMDVEAVDIDKDGDLDLVIAKEFQPNQILINDGSGKFTDESRSRLPQNRHDSEHIAIADFDNDNDLDIIFVSEDDKTNEYYLNDGKGFFKKSSALQNFLGVSNVVIAPDVNNDAHPDLIIGNRGNNFLLINDGKGNFKDESKKRLDLNSETTQDMEAVDIDNDGDLDLLEANESISRILINDGNGHFTDESQERLNIGKHQTREIEAGDLDNDGDIDLFLANVDFGGIGNPQNRLLINDGKGYFQDITATGLPSSSLRTVGALLYDLDHDGFLDIVAGNRFNGMQQLVLLNNGENTFVDHTADYFPKLDHYTFDVAFADFNGDGLADVYLANFRGSDVLLFQTKP</sequence>
<dbReference type="Proteomes" id="UP000291981">
    <property type="component" value="Unassembled WGS sequence"/>
</dbReference>
<dbReference type="AlphaFoldDB" id="A0A4Q8QC53"/>
<evidence type="ECO:0000256" key="1">
    <source>
        <dbReference type="ARBA" id="ARBA00022729"/>
    </source>
</evidence>
<organism evidence="2 3">
    <name type="scientific">Flagellimonas allohymeniacidonis</name>
    <dbReference type="NCBI Taxonomy" id="2517819"/>
    <lineage>
        <taxon>Bacteria</taxon>
        <taxon>Pseudomonadati</taxon>
        <taxon>Bacteroidota</taxon>
        <taxon>Flavobacteriia</taxon>
        <taxon>Flavobacteriales</taxon>
        <taxon>Flavobacteriaceae</taxon>
        <taxon>Flagellimonas</taxon>
    </lineage>
</organism>
<dbReference type="Pfam" id="PF13517">
    <property type="entry name" value="FG-GAP_3"/>
    <property type="match status" value="3"/>
</dbReference>
<dbReference type="InterPro" id="IPR013517">
    <property type="entry name" value="FG-GAP"/>
</dbReference>
<dbReference type="Gene3D" id="2.130.10.130">
    <property type="entry name" value="Integrin alpha, N-terminal"/>
    <property type="match status" value="2"/>
</dbReference>
<keyword evidence="1" id="KW-0732">Signal</keyword>
<accession>A0A4Q8QC53</accession>
<dbReference type="SUPFAM" id="SSF69318">
    <property type="entry name" value="Integrin alpha N-terminal domain"/>
    <property type="match status" value="1"/>
</dbReference>
<keyword evidence="3" id="KW-1185">Reference proteome</keyword>
<dbReference type="PANTHER" id="PTHR46580">
    <property type="entry name" value="SENSOR KINASE-RELATED"/>
    <property type="match status" value="1"/>
</dbReference>
<dbReference type="OrthoDB" id="9809549at2"/>
<dbReference type="InterPro" id="IPR028994">
    <property type="entry name" value="Integrin_alpha_N"/>
</dbReference>
<evidence type="ECO:0000313" key="3">
    <source>
        <dbReference type="Proteomes" id="UP000291981"/>
    </source>
</evidence>
<proteinExistence type="predicted"/>
<comment type="caution">
    <text evidence="2">The sequence shown here is derived from an EMBL/GenBank/DDBJ whole genome shotgun (WGS) entry which is preliminary data.</text>
</comment>
<reference evidence="2 3" key="1">
    <citation type="submission" date="2019-02" db="EMBL/GenBank/DDBJ databases">
        <title>Draft genome sequence of Muricauda sp. 176CP4-71.</title>
        <authorList>
            <person name="Park J.-S."/>
        </authorList>
    </citation>
    <scope>NUCLEOTIDE SEQUENCE [LARGE SCALE GENOMIC DNA]</scope>
    <source>
        <strain evidence="2 3">176CP4-71</strain>
    </source>
</reference>
<gene>
    <name evidence="2" type="ORF">EW142_09885</name>
</gene>
<name>A0A4Q8QC53_9FLAO</name>
<protein>
    <submittedName>
        <fullName evidence="2">VCBS repeat-containing protein</fullName>
    </submittedName>
</protein>
<dbReference type="RefSeq" id="WP_130613407.1">
    <property type="nucleotide sequence ID" value="NZ_SGIU01000002.1"/>
</dbReference>
<evidence type="ECO:0000313" key="2">
    <source>
        <dbReference type="EMBL" id="TAI46997.1"/>
    </source>
</evidence>